<accession>A0A166PTN0</accession>
<dbReference type="Pfam" id="PF01984">
    <property type="entry name" value="dsDNA_bind"/>
    <property type="match status" value="1"/>
</dbReference>
<protein>
    <submittedName>
        <fullName evidence="3">Programmed cell death protein 5</fullName>
    </submittedName>
</protein>
<dbReference type="GO" id="GO:0003677">
    <property type="term" value="F:DNA binding"/>
    <property type="evidence" value="ECO:0007669"/>
    <property type="project" value="InterPro"/>
</dbReference>
<feature type="region of interest" description="Disordered" evidence="2">
    <location>
        <begin position="30"/>
        <end position="50"/>
    </location>
</feature>
<dbReference type="Gene3D" id="1.10.8.140">
    <property type="entry name" value="PDCD5-like"/>
    <property type="match status" value="1"/>
</dbReference>
<organism evidence="3 4">
    <name type="scientific">Colletotrichum tofieldiae</name>
    <dbReference type="NCBI Taxonomy" id="708197"/>
    <lineage>
        <taxon>Eukaryota</taxon>
        <taxon>Fungi</taxon>
        <taxon>Dikarya</taxon>
        <taxon>Ascomycota</taxon>
        <taxon>Pezizomycotina</taxon>
        <taxon>Sordariomycetes</taxon>
        <taxon>Hypocreomycetidae</taxon>
        <taxon>Glomerellales</taxon>
        <taxon>Glomerellaceae</taxon>
        <taxon>Colletotrichum</taxon>
        <taxon>Colletotrichum spaethianum species complex</taxon>
    </lineage>
</organism>
<keyword evidence="4" id="KW-1185">Reference proteome</keyword>
<dbReference type="GO" id="GO:0005829">
    <property type="term" value="C:cytosol"/>
    <property type="evidence" value="ECO:0007669"/>
    <property type="project" value="TreeGrafter"/>
</dbReference>
<dbReference type="EMBL" id="LFIV01000152">
    <property type="protein sequence ID" value="KZL67151.1"/>
    <property type="molecule type" value="Genomic_DNA"/>
</dbReference>
<dbReference type="PANTHER" id="PTHR10840">
    <property type="entry name" value="PROGRAMMED CELL DEATH PROTEIN 5"/>
    <property type="match status" value="1"/>
</dbReference>
<evidence type="ECO:0000313" key="3">
    <source>
        <dbReference type="EMBL" id="KZL67151.1"/>
    </source>
</evidence>
<name>A0A166PTN0_9PEZI</name>
<comment type="caution">
    <text evidence="3">The sequence shown here is derived from an EMBL/GenBank/DDBJ whole genome shotgun (WGS) entry which is preliminary data.</text>
</comment>
<dbReference type="AlphaFoldDB" id="A0A166PTN0"/>
<dbReference type="Proteomes" id="UP000076552">
    <property type="component" value="Unassembled WGS sequence"/>
</dbReference>
<sequence length="123" mass="14119">MILAAPIEKLCVHLPWLGQSIVEDADITTTTTRPTPHVCNLPQKRNRQQEEEARQQIVNKLLHPEAADLLGRIRLVEEQRVQDDENQLIMLAQSGQLRSKVTELQLKEVHKDQDNNDDDLLDL</sequence>
<evidence type="ECO:0000256" key="1">
    <source>
        <dbReference type="ARBA" id="ARBA00010490"/>
    </source>
</evidence>
<comment type="similarity">
    <text evidence="1">Belongs to the PDCD5 family.</text>
</comment>
<dbReference type="STRING" id="708197.A0A166PTN0"/>
<evidence type="ECO:0000256" key="2">
    <source>
        <dbReference type="SAM" id="MobiDB-lite"/>
    </source>
</evidence>
<dbReference type="PANTHER" id="PTHR10840:SF0">
    <property type="entry name" value="PROGRAMMED CELL DEATH PROTEIN 5"/>
    <property type="match status" value="1"/>
</dbReference>
<reference evidence="3 4" key="1">
    <citation type="submission" date="2015-06" db="EMBL/GenBank/DDBJ databases">
        <title>Survival trade-offs in plant roots during colonization by closely related pathogenic and mutualistic fungi.</title>
        <authorList>
            <person name="Hacquard S."/>
            <person name="Kracher B."/>
            <person name="Hiruma K."/>
            <person name="Weinman A."/>
            <person name="Muench P."/>
            <person name="Garrido Oter R."/>
            <person name="Ver Loren van Themaat E."/>
            <person name="Dallerey J.-F."/>
            <person name="Damm U."/>
            <person name="Henrissat B."/>
            <person name="Lespinet O."/>
            <person name="Thon M."/>
            <person name="Kemen E."/>
            <person name="McHardy A.C."/>
            <person name="Schulze-Lefert P."/>
            <person name="O'Connell R.J."/>
        </authorList>
    </citation>
    <scope>NUCLEOTIDE SEQUENCE [LARGE SCALE GENOMIC DNA]</scope>
    <source>
        <strain evidence="3 4">0861</strain>
    </source>
</reference>
<gene>
    <name evidence="3" type="ORF">CT0861_11802</name>
</gene>
<evidence type="ECO:0000313" key="4">
    <source>
        <dbReference type="Proteomes" id="UP000076552"/>
    </source>
</evidence>
<dbReference type="InterPro" id="IPR002836">
    <property type="entry name" value="PDCD5-like"/>
</dbReference>
<dbReference type="InterPro" id="IPR036883">
    <property type="entry name" value="PDCD5-like_sf"/>
</dbReference>
<dbReference type="GO" id="GO:0005634">
    <property type="term" value="C:nucleus"/>
    <property type="evidence" value="ECO:0007669"/>
    <property type="project" value="TreeGrafter"/>
</dbReference>
<dbReference type="SUPFAM" id="SSF46950">
    <property type="entry name" value="Double-stranded DNA-binding domain"/>
    <property type="match status" value="1"/>
</dbReference>
<proteinExistence type="inferred from homology"/>